<evidence type="ECO:0000313" key="2">
    <source>
        <dbReference type="EMBL" id="RDX50228.1"/>
    </source>
</evidence>
<organism evidence="2 3">
    <name type="scientific">Lentinus brumalis</name>
    <dbReference type="NCBI Taxonomy" id="2498619"/>
    <lineage>
        <taxon>Eukaryota</taxon>
        <taxon>Fungi</taxon>
        <taxon>Dikarya</taxon>
        <taxon>Basidiomycota</taxon>
        <taxon>Agaricomycotina</taxon>
        <taxon>Agaricomycetes</taxon>
        <taxon>Polyporales</taxon>
        <taxon>Polyporaceae</taxon>
        <taxon>Lentinus</taxon>
    </lineage>
</organism>
<accession>A0A371DCG8</accession>
<feature type="region of interest" description="Disordered" evidence="1">
    <location>
        <begin position="479"/>
        <end position="502"/>
    </location>
</feature>
<name>A0A371DCG8_9APHY</name>
<proteinExistence type="predicted"/>
<dbReference type="OrthoDB" id="2749514at2759"/>
<keyword evidence="3" id="KW-1185">Reference proteome</keyword>
<protein>
    <recommendedName>
        <fullName evidence="4">F-box domain-containing protein</fullName>
    </recommendedName>
</protein>
<evidence type="ECO:0008006" key="4">
    <source>
        <dbReference type="Google" id="ProtNLM"/>
    </source>
</evidence>
<dbReference type="Proteomes" id="UP000256964">
    <property type="component" value="Unassembled WGS sequence"/>
</dbReference>
<gene>
    <name evidence="2" type="ORF">OH76DRAFT_1417924</name>
</gene>
<dbReference type="AlphaFoldDB" id="A0A371DCG8"/>
<evidence type="ECO:0000313" key="3">
    <source>
        <dbReference type="Proteomes" id="UP000256964"/>
    </source>
</evidence>
<sequence>MHRILSCQEPPPPTINFDVLFRILDFATRDVAASLMRTCRTLNLQGAKHLFKSPVVLETDDQAVSFVQFFVARNDKSAASHRYHLLRDLCIKLASPSYEAAAALTFFFAHIAVPYLANFVRLELHHPEDLLGANEELRPAISALPLLQSIKVTNAGPLCGAMLEDLRSPLVFAYVDIDWESDIESDPAMLFRNARHTLQELEAYWTDSLTRDAPKFRMLRRLSLNHVPVPSPRVLKRVCPNLRHLHINDSSRQDWVEMQEIRDDHATQHSWHSLHVYSGSVNVLYMLHLRCPISRLDIHDEDTPLPPLAIQEILLDSRPTHLILETDRTGASYYFNSEFISLFSQPGFWHWPLKTLELVIKFRPFYDEGVSVEDLLGNILRILRGITTIRAFRLKLDVSRLELIESSISDEGSDTDDATTAVEDVIPDDEDDDAFESEGPDMVPVECELEGTDLEGLVELVMAHQPYLETAIVSISGHTTRGAVSHQKGPDIVYDADDSVTQ</sequence>
<dbReference type="EMBL" id="KZ857400">
    <property type="protein sequence ID" value="RDX50228.1"/>
    <property type="molecule type" value="Genomic_DNA"/>
</dbReference>
<reference evidence="2 3" key="1">
    <citation type="journal article" date="2018" name="Biotechnol. Biofuels">
        <title>Integrative visual omics of the white-rot fungus Polyporus brumalis exposes the biotechnological potential of its oxidative enzymes for delignifying raw plant biomass.</title>
        <authorList>
            <person name="Miyauchi S."/>
            <person name="Rancon A."/>
            <person name="Drula E."/>
            <person name="Hage H."/>
            <person name="Chaduli D."/>
            <person name="Favel A."/>
            <person name="Grisel S."/>
            <person name="Henrissat B."/>
            <person name="Herpoel-Gimbert I."/>
            <person name="Ruiz-Duenas F.J."/>
            <person name="Chevret D."/>
            <person name="Hainaut M."/>
            <person name="Lin J."/>
            <person name="Wang M."/>
            <person name="Pangilinan J."/>
            <person name="Lipzen A."/>
            <person name="Lesage-Meessen L."/>
            <person name="Navarro D."/>
            <person name="Riley R."/>
            <person name="Grigoriev I.V."/>
            <person name="Zhou S."/>
            <person name="Raouche S."/>
            <person name="Rosso M.N."/>
        </authorList>
    </citation>
    <scope>NUCLEOTIDE SEQUENCE [LARGE SCALE GENOMIC DNA]</scope>
    <source>
        <strain evidence="2 3">BRFM 1820</strain>
    </source>
</reference>
<evidence type="ECO:0000256" key="1">
    <source>
        <dbReference type="SAM" id="MobiDB-lite"/>
    </source>
</evidence>